<evidence type="ECO:0000313" key="4">
    <source>
        <dbReference type="Proteomes" id="UP000294335"/>
    </source>
</evidence>
<dbReference type="Proteomes" id="UP000294335">
    <property type="component" value="Unassembled WGS sequence"/>
</dbReference>
<dbReference type="InterPro" id="IPR001173">
    <property type="entry name" value="Glyco_trans_2-like"/>
</dbReference>
<evidence type="ECO:0000256" key="1">
    <source>
        <dbReference type="ARBA" id="ARBA00022519"/>
    </source>
</evidence>
<evidence type="ECO:0000313" key="3">
    <source>
        <dbReference type="EMBL" id="SPO60199.1"/>
    </source>
</evidence>
<dbReference type="RefSeq" id="WP_133970683.1">
    <property type="nucleotide sequence ID" value="NZ_OPYN01000075.1"/>
</dbReference>
<proteinExistence type="predicted"/>
<reference evidence="3 4" key="1">
    <citation type="submission" date="2018-02" db="EMBL/GenBank/DDBJ databases">
        <authorList>
            <person name="Dubost A."/>
        </authorList>
    </citation>
    <scope>NUCLEOTIDE SEQUENCE [LARGE SCALE GENOMIC DNA]</scope>
    <source>
        <strain evidence="4">JV551A3</strain>
    </source>
</reference>
<sequence>MSSESHEVTDTPLVTVIIASYNHARYIEASITSVINQTYKNIELLVIDDGSKDDSPAVLKRLQEQYGFDLRFQANQGLARTLNDAIARAKGDLIVPFGSDDIMLPHRIATQVQYMNGKPEVGICSANIETIDQDGKVMGAREQRNRNLPFRRLDFDDLFLDRKPGPMAATLMLRREALEKVGGFNADIRLEDVYIELSIARAGYFIDVLGEVLAQYRDHPTNTFKNGRFMVDNVLRTFAVFSDHPQYEQVCMKFRNSMVLKYANRDKALSREILSEIPLRYWNKKTLRGMWRMAWA</sequence>
<dbReference type="SUPFAM" id="SSF53448">
    <property type="entry name" value="Nucleotide-diphospho-sugar transferases"/>
    <property type="match status" value="1"/>
</dbReference>
<evidence type="ECO:0000259" key="2">
    <source>
        <dbReference type="Pfam" id="PF00535"/>
    </source>
</evidence>
<keyword evidence="3" id="KW-0808">Transferase</keyword>
<accession>A0AAQ1P9N6</accession>
<keyword evidence="4" id="KW-1185">Reference proteome</keyword>
<dbReference type="AlphaFoldDB" id="A0AAQ1P9N6"/>
<organism evidence="3 4">
    <name type="scientific">Pseudomonas inefficax</name>
    <dbReference type="NCBI Taxonomy" id="2078786"/>
    <lineage>
        <taxon>Bacteria</taxon>
        <taxon>Pseudomonadati</taxon>
        <taxon>Pseudomonadota</taxon>
        <taxon>Gammaproteobacteria</taxon>
        <taxon>Pseudomonadales</taxon>
        <taxon>Pseudomonadaceae</taxon>
        <taxon>Pseudomonas</taxon>
    </lineage>
</organism>
<comment type="caution">
    <text evidence="3">The sequence shown here is derived from an EMBL/GenBank/DDBJ whole genome shotgun (WGS) entry which is preliminary data.</text>
</comment>
<dbReference type="EMBL" id="OPYN01000075">
    <property type="protein sequence ID" value="SPO60199.1"/>
    <property type="molecule type" value="Genomic_DNA"/>
</dbReference>
<feature type="domain" description="Glycosyltransferase 2-like" evidence="2">
    <location>
        <begin position="15"/>
        <end position="181"/>
    </location>
</feature>
<name>A0AAQ1P9N6_9PSED</name>
<dbReference type="GO" id="GO:0016758">
    <property type="term" value="F:hexosyltransferase activity"/>
    <property type="evidence" value="ECO:0007669"/>
    <property type="project" value="UniProtKB-ARBA"/>
</dbReference>
<dbReference type="Gene3D" id="3.90.550.10">
    <property type="entry name" value="Spore Coat Polysaccharide Biosynthesis Protein SpsA, Chain A"/>
    <property type="match status" value="1"/>
</dbReference>
<keyword evidence="1" id="KW-1003">Cell membrane</keyword>
<keyword evidence="1" id="KW-0472">Membrane</keyword>
<dbReference type="Pfam" id="PF00535">
    <property type="entry name" value="Glycos_transf_2"/>
    <property type="match status" value="1"/>
</dbReference>
<gene>
    <name evidence="3" type="ORF">JV551A3_V1_750031</name>
</gene>
<keyword evidence="1" id="KW-0997">Cell inner membrane</keyword>
<dbReference type="PANTHER" id="PTHR22916">
    <property type="entry name" value="GLYCOSYLTRANSFERASE"/>
    <property type="match status" value="1"/>
</dbReference>
<dbReference type="PANTHER" id="PTHR22916:SF3">
    <property type="entry name" value="UDP-GLCNAC:BETAGAL BETA-1,3-N-ACETYLGLUCOSAMINYLTRANSFERASE-LIKE PROTEIN 1"/>
    <property type="match status" value="1"/>
</dbReference>
<protein>
    <submittedName>
        <fullName evidence="3">Glycosyl transferase</fullName>
    </submittedName>
</protein>
<dbReference type="InterPro" id="IPR029044">
    <property type="entry name" value="Nucleotide-diphossugar_trans"/>
</dbReference>